<proteinExistence type="predicted"/>
<dbReference type="InterPro" id="IPR051012">
    <property type="entry name" value="CellSynth/LPSAsmb/PSIAsmb"/>
</dbReference>
<evidence type="ECO:0000256" key="1">
    <source>
        <dbReference type="ARBA" id="ARBA00022737"/>
    </source>
</evidence>
<protein>
    <submittedName>
        <fullName evidence="4">Tetratricopeptide repeat protein</fullName>
    </submittedName>
</protein>
<dbReference type="SMART" id="SM00028">
    <property type="entry name" value="TPR"/>
    <property type="match status" value="6"/>
</dbReference>
<dbReference type="EMBL" id="JBEWZI010000007">
    <property type="protein sequence ID" value="MET7014258.1"/>
    <property type="molecule type" value="Genomic_DNA"/>
</dbReference>
<dbReference type="RefSeq" id="WP_354600717.1">
    <property type="nucleotide sequence ID" value="NZ_JBEWZI010000007.1"/>
</dbReference>
<reference evidence="4 5" key="1">
    <citation type="submission" date="2024-07" db="EMBL/GenBank/DDBJ databases">
        <title>Uliginosibacterium flavum JJ3220;KACC:17644.</title>
        <authorList>
            <person name="Kim M.K."/>
        </authorList>
    </citation>
    <scope>NUCLEOTIDE SEQUENCE [LARGE SCALE GENOMIC DNA]</scope>
    <source>
        <strain evidence="4 5">KACC:17644</strain>
    </source>
</reference>
<evidence type="ECO:0000256" key="3">
    <source>
        <dbReference type="SAM" id="SignalP"/>
    </source>
</evidence>
<accession>A0ABV2TK25</accession>
<organism evidence="4 5">
    <name type="scientific">Uliginosibacterium flavum</name>
    <dbReference type="NCBI Taxonomy" id="1396831"/>
    <lineage>
        <taxon>Bacteria</taxon>
        <taxon>Pseudomonadati</taxon>
        <taxon>Pseudomonadota</taxon>
        <taxon>Betaproteobacteria</taxon>
        <taxon>Rhodocyclales</taxon>
        <taxon>Zoogloeaceae</taxon>
        <taxon>Uliginosibacterium</taxon>
    </lineage>
</organism>
<dbReference type="PANTHER" id="PTHR45586:SF16">
    <property type="entry name" value="DOMAIN PROTEIN, PUTATIVE-RELATED"/>
    <property type="match status" value="1"/>
</dbReference>
<keyword evidence="3" id="KW-0732">Signal</keyword>
<sequence>MSSPFCLRPLLFVLGCATALSGAGIACADTPPAKAEPAPVSKPRPPLSSPQLLLQLMVSEIAYARGDLETALAGYGDLAKRSDDPRISQRANEIATTSILLNASGKPAEAEAAIKAALARQEATRGTLLLQLPGIFARSTDKVATARIIERLSTPYLSLPEAHLARAQAELDAGNAAAAHAAAGEALRLKPDLERAALLQAQSAPPDQLKTSMEALGAFGQRHPQALDARLNYARWLAVEKRSKESTEQYQKMLSEFPDNDALAFAIVGIAAQAEDLATAERLLTRLVQRGWGEVERLRLLLGEVQTERGRRDEALQTFENVRPGAHFVNAQVAKARLLAAQGKTDEAVQSLHEAGARSAESLTALQSAEAQLLRQLGKQEAASKVLQALLAREPDNIEALYDAALLAEQMGQPAQMEQGLRRVIVLKPDHAHALNALGYSFADRNIQLDEAEQLLSKAIKLAPDDAAILDSVGWLHFRQGKLAESLATLQRAYAKFPDAEVAGHLVEVLWASGEQDAARKLMNEALKTSPASVPLKALSARLGL</sequence>
<name>A0ABV2TK25_9RHOO</name>
<gene>
    <name evidence="4" type="ORF">ABXR19_08645</name>
</gene>
<keyword evidence="2" id="KW-0802">TPR repeat</keyword>
<dbReference type="PANTHER" id="PTHR45586">
    <property type="entry name" value="TPR REPEAT-CONTAINING PROTEIN PA4667"/>
    <property type="match status" value="1"/>
</dbReference>
<keyword evidence="5" id="KW-1185">Reference proteome</keyword>
<evidence type="ECO:0000256" key="2">
    <source>
        <dbReference type="ARBA" id="ARBA00022803"/>
    </source>
</evidence>
<evidence type="ECO:0000313" key="4">
    <source>
        <dbReference type="EMBL" id="MET7014258.1"/>
    </source>
</evidence>
<dbReference type="Gene3D" id="1.25.40.10">
    <property type="entry name" value="Tetratricopeptide repeat domain"/>
    <property type="match status" value="2"/>
</dbReference>
<comment type="caution">
    <text evidence="4">The sequence shown here is derived from an EMBL/GenBank/DDBJ whole genome shotgun (WGS) entry which is preliminary data.</text>
</comment>
<dbReference type="InterPro" id="IPR019734">
    <property type="entry name" value="TPR_rpt"/>
</dbReference>
<feature type="chain" id="PRO_5046829151" evidence="3">
    <location>
        <begin position="29"/>
        <end position="545"/>
    </location>
</feature>
<dbReference type="InterPro" id="IPR011990">
    <property type="entry name" value="TPR-like_helical_dom_sf"/>
</dbReference>
<dbReference type="SUPFAM" id="SSF48452">
    <property type="entry name" value="TPR-like"/>
    <property type="match status" value="2"/>
</dbReference>
<dbReference type="Proteomes" id="UP001549691">
    <property type="component" value="Unassembled WGS sequence"/>
</dbReference>
<feature type="signal peptide" evidence="3">
    <location>
        <begin position="1"/>
        <end position="28"/>
    </location>
</feature>
<dbReference type="Pfam" id="PF13432">
    <property type="entry name" value="TPR_16"/>
    <property type="match status" value="2"/>
</dbReference>
<evidence type="ECO:0000313" key="5">
    <source>
        <dbReference type="Proteomes" id="UP001549691"/>
    </source>
</evidence>
<keyword evidence="1" id="KW-0677">Repeat</keyword>